<reference evidence="12" key="1">
    <citation type="journal article" date="2012" name="Nature">
        <title>The tomato genome sequence provides insights into fleshy fruit evolution.</title>
        <authorList>
            <consortium name="Tomato Genome Consortium"/>
        </authorList>
    </citation>
    <scope>NUCLEOTIDE SEQUENCE [LARGE SCALE GENOMIC DNA]</scope>
    <source>
        <strain evidence="12">cv. Heinz 1706</strain>
    </source>
</reference>
<evidence type="ECO:0000256" key="10">
    <source>
        <dbReference type="ARBA" id="ARBA00022989"/>
    </source>
</evidence>
<dbReference type="Gramene" id="Solyc03g058230.1.1">
    <property type="protein sequence ID" value="Solyc03g058230.1.1.1"/>
    <property type="gene ID" value="Solyc03g058230.1"/>
</dbReference>
<keyword evidence="10" id="KW-0472">Membrane</keyword>
<evidence type="ECO:0000256" key="2">
    <source>
        <dbReference type="ARBA" id="ARBA00004478"/>
    </source>
</evidence>
<dbReference type="GO" id="GO:0015031">
    <property type="term" value="P:protein transport"/>
    <property type="evidence" value="ECO:0007669"/>
    <property type="project" value="UniProtKB-KW"/>
</dbReference>
<keyword evidence="6" id="KW-0813">Transport</keyword>
<dbReference type="Proteomes" id="UP000004994">
    <property type="component" value="Chromosome 3"/>
</dbReference>
<evidence type="ECO:0000256" key="5">
    <source>
        <dbReference type="ARBA" id="ARBA00016640"/>
    </source>
</evidence>
<dbReference type="Pfam" id="PF05758">
    <property type="entry name" value="Ycf1"/>
    <property type="match status" value="1"/>
</dbReference>
<keyword evidence="7" id="KW-0812">Transmembrane</keyword>
<comment type="function">
    <text evidence="1">Involved in protein precursor import into chloroplasts. May be part of an intermediate translocation complex acting as a protein-conducting channel at the inner envelope.</text>
</comment>
<evidence type="ECO:0000256" key="6">
    <source>
        <dbReference type="ARBA" id="ARBA00022448"/>
    </source>
</evidence>
<evidence type="ECO:0000256" key="7">
    <source>
        <dbReference type="ARBA" id="ARBA00022692"/>
    </source>
</evidence>
<organism evidence="12">
    <name type="scientific">Solanum lycopersicum</name>
    <name type="common">Tomato</name>
    <name type="synonym">Lycopersicon esculentum</name>
    <dbReference type="NCBI Taxonomy" id="4081"/>
    <lineage>
        <taxon>Eukaryota</taxon>
        <taxon>Viridiplantae</taxon>
        <taxon>Streptophyta</taxon>
        <taxon>Embryophyta</taxon>
        <taxon>Tracheophyta</taxon>
        <taxon>Spermatophyta</taxon>
        <taxon>Magnoliopsida</taxon>
        <taxon>eudicotyledons</taxon>
        <taxon>Gunneridae</taxon>
        <taxon>Pentapetalae</taxon>
        <taxon>asterids</taxon>
        <taxon>lamiids</taxon>
        <taxon>Solanales</taxon>
        <taxon>Solanaceae</taxon>
        <taxon>Solanoideae</taxon>
        <taxon>Solaneae</taxon>
        <taxon>Solanum</taxon>
        <taxon>Solanum subgen. Lycopersicon</taxon>
    </lineage>
</organism>
<reference evidence="12" key="2">
    <citation type="submission" date="2019-01" db="UniProtKB">
        <authorList>
            <consortium name="EnsemblPlants"/>
        </authorList>
    </citation>
    <scope>IDENTIFICATION</scope>
    <source>
        <strain evidence="12">cv. Heinz 1706</strain>
    </source>
</reference>
<dbReference type="InterPro" id="IPR008896">
    <property type="entry name" value="TIC214"/>
</dbReference>
<evidence type="ECO:0000313" key="13">
    <source>
        <dbReference type="Proteomes" id="UP000004994"/>
    </source>
</evidence>
<name>A0A3Q7G752_SOLLC</name>
<keyword evidence="8" id="KW-0934">Plastid</keyword>
<keyword evidence="8" id="KW-1001">Plastid inner membrane</keyword>
<comment type="similarity">
    <text evidence="3">Belongs to the TIC214 family.</text>
</comment>
<accession>A0A3Q7G752</accession>
<evidence type="ECO:0000256" key="11">
    <source>
        <dbReference type="ARBA" id="ARBA00029978"/>
    </source>
</evidence>
<evidence type="ECO:0000256" key="9">
    <source>
        <dbReference type="ARBA" id="ARBA00022927"/>
    </source>
</evidence>
<comment type="subcellular location">
    <subcellularLocation>
        <location evidence="2">Plastid</location>
        <location evidence="2">Chloroplast inner membrane</location>
        <topology evidence="2">Multi-pass membrane protein</topology>
    </subcellularLocation>
</comment>
<proteinExistence type="inferred from homology"/>
<dbReference type="EnsemblPlants" id="Solyc03g058230.1.1">
    <property type="protein sequence ID" value="Solyc03g058230.1.1.1"/>
    <property type="gene ID" value="Solyc03g058230.1"/>
</dbReference>
<keyword evidence="10" id="KW-1133">Transmembrane helix</keyword>
<evidence type="ECO:0000256" key="8">
    <source>
        <dbReference type="ARBA" id="ARBA00022780"/>
    </source>
</evidence>
<dbReference type="GO" id="GO:0009706">
    <property type="term" value="C:chloroplast inner membrane"/>
    <property type="evidence" value="ECO:0007669"/>
    <property type="project" value="UniProtKB-SubCell"/>
</dbReference>
<dbReference type="InParanoid" id="A0A3Q7G752"/>
<comment type="subunit">
    <text evidence="4">Part of the Tic complex.</text>
</comment>
<evidence type="ECO:0000256" key="4">
    <source>
        <dbReference type="ARBA" id="ARBA00011510"/>
    </source>
</evidence>
<keyword evidence="13" id="KW-1185">Reference proteome</keyword>
<keyword evidence="9" id="KW-0653">Protein transport</keyword>
<evidence type="ECO:0000313" key="12">
    <source>
        <dbReference type="EnsemblPlants" id="Solyc03g058230.1.1.1"/>
    </source>
</evidence>
<dbReference type="PaxDb" id="4081-Solyc03g058230.1.1"/>
<evidence type="ECO:0000256" key="3">
    <source>
        <dbReference type="ARBA" id="ARBA00009956"/>
    </source>
</evidence>
<sequence>MRRHREKSIGIKQISKKVALWSHKLINELDKQMGEFQDRSPMDHQFRSIKA</sequence>
<evidence type="ECO:0000256" key="1">
    <source>
        <dbReference type="ARBA" id="ARBA00002515"/>
    </source>
</evidence>
<protein>
    <recommendedName>
        <fullName evidence="5">Protein TIC 214</fullName>
    </recommendedName>
    <alternativeName>
        <fullName evidence="11">Translocon at the inner envelope membrane of chloroplasts 214</fullName>
    </alternativeName>
</protein>
<dbReference type="AlphaFoldDB" id="A0A3Q7G752"/>